<evidence type="ECO:0000313" key="2">
    <source>
        <dbReference type="Proteomes" id="UP000536509"/>
    </source>
</evidence>
<name>A0A7Y3R662_9FLAO</name>
<gene>
    <name evidence="1" type="ORF">HKT18_00295</name>
</gene>
<reference evidence="1 2" key="1">
    <citation type="submission" date="2020-05" db="EMBL/GenBank/DDBJ databases">
        <title>Draft genome of Flavobacterium sp. IMCC34852.</title>
        <authorList>
            <person name="Song J."/>
            <person name="Cho J.-C."/>
        </authorList>
    </citation>
    <scope>NUCLEOTIDE SEQUENCE [LARGE SCALE GENOMIC DNA]</scope>
    <source>
        <strain evidence="1 2">IMCC34852</strain>
    </source>
</reference>
<dbReference type="RefSeq" id="WP_171220865.1">
    <property type="nucleotide sequence ID" value="NZ_CP121446.1"/>
</dbReference>
<comment type="caution">
    <text evidence="1">The sequence shown here is derived from an EMBL/GenBank/DDBJ whole genome shotgun (WGS) entry which is preliminary data.</text>
</comment>
<evidence type="ECO:0008006" key="3">
    <source>
        <dbReference type="Google" id="ProtNLM"/>
    </source>
</evidence>
<organism evidence="1 2">
    <name type="scientific">Flavobacterium rivulicola</name>
    <dbReference type="NCBI Taxonomy" id="2732161"/>
    <lineage>
        <taxon>Bacteria</taxon>
        <taxon>Pseudomonadati</taxon>
        <taxon>Bacteroidota</taxon>
        <taxon>Flavobacteriia</taxon>
        <taxon>Flavobacteriales</taxon>
        <taxon>Flavobacteriaceae</taxon>
        <taxon>Flavobacterium</taxon>
    </lineage>
</organism>
<dbReference type="AlphaFoldDB" id="A0A7Y3R662"/>
<proteinExistence type="predicted"/>
<protein>
    <recommendedName>
        <fullName evidence="3">DUF1311 domain-containing protein</fullName>
    </recommendedName>
</protein>
<sequence>MFKKSFFVWVSMFWFEVICGQTQATLDSLMVEYNECLSVRKDRVNCTKELFWAYQDLQFDFHNQAIKRLDSINQKKKNLECREWIGTKDFFVGNEIIKFQRKHPNEKISAPSKAAENDAYIAFKNICDFIMIRLKRLMVEIESSK</sequence>
<accession>A0A7Y3R662</accession>
<keyword evidence="2" id="KW-1185">Reference proteome</keyword>
<dbReference type="Proteomes" id="UP000536509">
    <property type="component" value="Unassembled WGS sequence"/>
</dbReference>
<dbReference type="EMBL" id="JABEVX010000001">
    <property type="protein sequence ID" value="NNT70643.1"/>
    <property type="molecule type" value="Genomic_DNA"/>
</dbReference>
<evidence type="ECO:0000313" key="1">
    <source>
        <dbReference type="EMBL" id="NNT70643.1"/>
    </source>
</evidence>